<proteinExistence type="predicted"/>
<organism evidence="2">
    <name type="scientific">Spodoptera frugiperda</name>
    <name type="common">Fall armyworm</name>
    <dbReference type="NCBI Taxonomy" id="7108"/>
    <lineage>
        <taxon>Eukaryota</taxon>
        <taxon>Metazoa</taxon>
        <taxon>Ecdysozoa</taxon>
        <taxon>Arthropoda</taxon>
        <taxon>Hexapoda</taxon>
        <taxon>Insecta</taxon>
        <taxon>Pterygota</taxon>
        <taxon>Neoptera</taxon>
        <taxon>Endopterygota</taxon>
        <taxon>Lepidoptera</taxon>
        <taxon>Glossata</taxon>
        <taxon>Ditrysia</taxon>
        <taxon>Noctuoidea</taxon>
        <taxon>Noctuidae</taxon>
        <taxon>Amphipyrinae</taxon>
        <taxon>Spodoptera</taxon>
    </lineage>
</organism>
<accession>A0A2H1VPU6</accession>
<evidence type="ECO:0000256" key="1">
    <source>
        <dbReference type="SAM" id="Phobius"/>
    </source>
</evidence>
<sequence length="47" mass="5527">MYNIVPMIARKIDTDIVLRKYYFSITLIVGSVFWIFISIHFRASTGE</sequence>
<feature type="transmembrane region" description="Helical" evidence="1">
    <location>
        <begin position="21"/>
        <end position="41"/>
    </location>
</feature>
<keyword evidence="1" id="KW-0472">Membrane</keyword>
<name>A0A2H1VPU6_SPOFR</name>
<evidence type="ECO:0000313" key="2">
    <source>
        <dbReference type="EMBL" id="SOQ42827.1"/>
    </source>
</evidence>
<keyword evidence="1" id="KW-0812">Transmembrane</keyword>
<reference evidence="2" key="1">
    <citation type="submission" date="2016-07" db="EMBL/GenBank/DDBJ databases">
        <authorList>
            <person name="Bretaudeau A."/>
        </authorList>
    </citation>
    <scope>NUCLEOTIDE SEQUENCE</scope>
    <source>
        <strain evidence="2">Rice</strain>
        <tissue evidence="2">Whole body</tissue>
    </source>
</reference>
<protein>
    <submittedName>
        <fullName evidence="2">SFRICE041962.2</fullName>
    </submittedName>
</protein>
<dbReference type="AlphaFoldDB" id="A0A2H1VPU6"/>
<keyword evidence="1" id="KW-1133">Transmembrane helix</keyword>
<dbReference type="EMBL" id="ODYU01003711">
    <property type="protein sequence ID" value="SOQ42827.1"/>
    <property type="molecule type" value="Genomic_DNA"/>
</dbReference>
<gene>
    <name evidence="2" type="primary">SFRICE041962.2</name>
    <name evidence="2" type="ORF">SFRICE_041962.2</name>
</gene>